<dbReference type="SMART" id="SM00347">
    <property type="entry name" value="HTH_MARR"/>
    <property type="match status" value="1"/>
</dbReference>
<dbReference type="Proteomes" id="UP000534186">
    <property type="component" value="Unassembled WGS sequence"/>
</dbReference>
<evidence type="ECO:0000259" key="1">
    <source>
        <dbReference type="PROSITE" id="PS50995"/>
    </source>
</evidence>
<dbReference type="EMBL" id="JACCCV010000001">
    <property type="protein sequence ID" value="NYF51095.1"/>
    <property type="molecule type" value="Genomic_DNA"/>
</dbReference>
<name>A0A7Y9NLN4_9BACT</name>
<accession>A0A7Y9NLN4</accession>
<dbReference type="PANTHER" id="PTHR33164:SF101">
    <property type="entry name" value="TRANSCRIPTIONAL REPRESSOR MPRA"/>
    <property type="match status" value="1"/>
</dbReference>
<sequence>MARTQKSSLATTLKQNRPFVSLEQEVYLSILRTASELSYAVDQFFRPFDITPSQYNVLRILRGAGADGLCRNEISERMVTATPDMTRLLDRMEKAGWVTRERAEEDRRQVSTHITKSGMELLARLETPTRDFVTPLFTGATISDLKTVLKVNDQIRTKLS</sequence>
<dbReference type="Gene3D" id="1.10.10.10">
    <property type="entry name" value="Winged helix-like DNA-binding domain superfamily/Winged helix DNA-binding domain"/>
    <property type="match status" value="1"/>
</dbReference>
<dbReference type="InterPro" id="IPR036390">
    <property type="entry name" value="WH_DNA-bd_sf"/>
</dbReference>
<evidence type="ECO:0000313" key="2">
    <source>
        <dbReference type="EMBL" id="NYF51095.1"/>
    </source>
</evidence>
<reference evidence="2 3" key="1">
    <citation type="submission" date="2020-07" db="EMBL/GenBank/DDBJ databases">
        <title>Genomic Encyclopedia of Type Strains, Phase IV (KMG-V): Genome sequencing to study the core and pangenomes of soil and plant-associated prokaryotes.</title>
        <authorList>
            <person name="Whitman W."/>
        </authorList>
    </citation>
    <scope>NUCLEOTIDE SEQUENCE [LARGE SCALE GENOMIC DNA]</scope>
    <source>
        <strain evidence="2 3">M8UP30</strain>
    </source>
</reference>
<keyword evidence="2" id="KW-0238">DNA-binding</keyword>
<comment type="caution">
    <text evidence="2">The sequence shown here is derived from an EMBL/GenBank/DDBJ whole genome shotgun (WGS) entry which is preliminary data.</text>
</comment>
<dbReference type="GO" id="GO:0003677">
    <property type="term" value="F:DNA binding"/>
    <property type="evidence" value="ECO:0007669"/>
    <property type="project" value="UniProtKB-KW"/>
</dbReference>
<dbReference type="InterPro" id="IPR036388">
    <property type="entry name" value="WH-like_DNA-bd_sf"/>
</dbReference>
<dbReference type="SUPFAM" id="SSF46785">
    <property type="entry name" value="Winged helix' DNA-binding domain"/>
    <property type="match status" value="1"/>
</dbReference>
<dbReference type="PRINTS" id="PR00598">
    <property type="entry name" value="HTHMARR"/>
</dbReference>
<protein>
    <submittedName>
        <fullName evidence="2">DNA-binding MarR family transcriptional regulator</fullName>
    </submittedName>
</protein>
<gene>
    <name evidence="2" type="ORF">HDF12_001460</name>
</gene>
<dbReference type="Pfam" id="PF01047">
    <property type="entry name" value="MarR"/>
    <property type="match status" value="1"/>
</dbReference>
<dbReference type="GO" id="GO:0003700">
    <property type="term" value="F:DNA-binding transcription factor activity"/>
    <property type="evidence" value="ECO:0007669"/>
    <property type="project" value="InterPro"/>
</dbReference>
<dbReference type="PROSITE" id="PS50995">
    <property type="entry name" value="HTH_MARR_2"/>
    <property type="match status" value="1"/>
</dbReference>
<dbReference type="AlphaFoldDB" id="A0A7Y9NLN4"/>
<dbReference type="InterPro" id="IPR039422">
    <property type="entry name" value="MarR/SlyA-like"/>
</dbReference>
<evidence type="ECO:0000313" key="3">
    <source>
        <dbReference type="Proteomes" id="UP000534186"/>
    </source>
</evidence>
<proteinExistence type="predicted"/>
<dbReference type="GO" id="GO:0006950">
    <property type="term" value="P:response to stress"/>
    <property type="evidence" value="ECO:0007669"/>
    <property type="project" value="TreeGrafter"/>
</dbReference>
<dbReference type="InterPro" id="IPR000835">
    <property type="entry name" value="HTH_MarR-typ"/>
</dbReference>
<dbReference type="PANTHER" id="PTHR33164">
    <property type="entry name" value="TRANSCRIPTIONAL REGULATOR, MARR FAMILY"/>
    <property type="match status" value="1"/>
</dbReference>
<feature type="domain" description="HTH marR-type" evidence="1">
    <location>
        <begin position="23"/>
        <end position="157"/>
    </location>
</feature>
<organism evidence="2 3">
    <name type="scientific">Tunturiibacter lichenicola</name>
    <dbReference type="NCBI Taxonomy" id="2051959"/>
    <lineage>
        <taxon>Bacteria</taxon>
        <taxon>Pseudomonadati</taxon>
        <taxon>Acidobacteriota</taxon>
        <taxon>Terriglobia</taxon>
        <taxon>Terriglobales</taxon>
        <taxon>Acidobacteriaceae</taxon>
        <taxon>Tunturiibacter</taxon>
    </lineage>
</organism>